<feature type="compositionally biased region" description="Basic and acidic residues" evidence="1">
    <location>
        <begin position="59"/>
        <end position="73"/>
    </location>
</feature>
<organism evidence="2 3">
    <name type="scientific">Caenorhabditis tropicalis</name>
    <dbReference type="NCBI Taxonomy" id="1561998"/>
    <lineage>
        <taxon>Eukaryota</taxon>
        <taxon>Metazoa</taxon>
        <taxon>Ecdysozoa</taxon>
        <taxon>Nematoda</taxon>
        <taxon>Chromadorea</taxon>
        <taxon>Rhabditida</taxon>
        <taxon>Rhabditina</taxon>
        <taxon>Rhabditomorpha</taxon>
        <taxon>Rhabditoidea</taxon>
        <taxon>Rhabditidae</taxon>
        <taxon>Peloderinae</taxon>
        <taxon>Caenorhabditis</taxon>
    </lineage>
</organism>
<dbReference type="AlphaFoldDB" id="A0A1I7U8E2"/>
<feature type="compositionally biased region" description="Polar residues" evidence="1">
    <location>
        <begin position="1"/>
        <end position="11"/>
    </location>
</feature>
<feature type="region of interest" description="Disordered" evidence="1">
    <location>
        <begin position="59"/>
        <end position="83"/>
    </location>
</feature>
<dbReference type="Proteomes" id="UP000095282">
    <property type="component" value="Unplaced"/>
</dbReference>
<name>A0A1I7U8E2_9PELO</name>
<proteinExistence type="predicted"/>
<evidence type="ECO:0000256" key="1">
    <source>
        <dbReference type="SAM" id="MobiDB-lite"/>
    </source>
</evidence>
<dbReference type="WBParaSite" id="Csp11.Scaffold629.g15898.t1">
    <property type="protein sequence ID" value="Csp11.Scaffold629.g15898.t1"/>
    <property type="gene ID" value="Csp11.Scaffold629.g15898"/>
</dbReference>
<feature type="region of interest" description="Disordered" evidence="1">
    <location>
        <begin position="1"/>
        <end position="42"/>
    </location>
</feature>
<sequence>MENGKTNTSLSLPFGYDDDDVDEHLKAGESDKSGPENEYNGKLGRHYLTELATIVERERRRLSCGDLRGDNGLRESPTVNHPS</sequence>
<feature type="compositionally biased region" description="Basic and acidic residues" evidence="1">
    <location>
        <begin position="23"/>
        <end position="35"/>
    </location>
</feature>
<accession>A0A1I7U8E2</accession>
<reference evidence="3" key="1">
    <citation type="submission" date="2016-11" db="UniProtKB">
        <authorList>
            <consortium name="WormBaseParasite"/>
        </authorList>
    </citation>
    <scope>IDENTIFICATION</scope>
</reference>
<keyword evidence="2" id="KW-1185">Reference proteome</keyword>
<protein>
    <submittedName>
        <fullName evidence="3">CTNNB1_binding domain-containing protein</fullName>
    </submittedName>
</protein>
<evidence type="ECO:0000313" key="3">
    <source>
        <dbReference type="WBParaSite" id="Csp11.Scaffold629.g15898.t1"/>
    </source>
</evidence>
<evidence type="ECO:0000313" key="2">
    <source>
        <dbReference type="Proteomes" id="UP000095282"/>
    </source>
</evidence>